<evidence type="ECO:0000256" key="7">
    <source>
        <dbReference type="ARBA" id="ARBA00022833"/>
    </source>
</evidence>
<proteinExistence type="inferred from homology"/>
<comment type="subcellular location">
    <subcellularLocation>
        <location evidence="1">Cell membrane</location>
        <topology evidence="1">Multi-pass membrane protein</topology>
    </subcellularLocation>
</comment>
<comment type="caution">
    <text evidence="14">The sequence shown here is derived from an EMBL/GenBank/DDBJ whole genome shotgun (WGS) entry which is preliminary data.</text>
</comment>
<dbReference type="GO" id="GO:0004222">
    <property type="term" value="F:metalloendopeptidase activity"/>
    <property type="evidence" value="ECO:0007669"/>
    <property type="project" value="InterPro"/>
</dbReference>
<evidence type="ECO:0000256" key="5">
    <source>
        <dbReference type="ARBA" id="ARBA00022723"/>
    </source>
</evidence>
<sequence length="385" mass="42582">MSFEPKVLESIKEYKKKDARERLLLILPLVLVVAFGFVLLVAGFVFRGDLTRTYDPMLDWGGSGVMFIKVIAAVLMIFLLAGAAYDLWFSIRYAQSCFELFVNNQTLDCQPDAFMKFEEALQGASIAAGVEPPGLVVFDDPAVNAAAFIDADGNRMVGITAGMLKADISVNEANGVMAHELAHLIIDNSARMPALFDLEFLPALFLIAFGVFASLAIISAPSNLGYAIAVTLAIAAAVFVIIIVEKSQRFLMRLLDLSYKHDDMLADSIAVTITRDPVALASAIELVAAFAGESQRTPGGTILSRYMFVTAPMAQGDYFRYATEVASEMLTWKKQPRTWLLFQRPTNKAERKLLDLEQDGTHERLINLDMIRQGRRRAFVDWESD</sequence>
<feature type="transmembrane region" description="Helical" evidence="12">
    <location>
        <begin position="200"/>
        <end position="218"/>
    </location>
</feature>
<name>A0A2N3G4T1_9ACTN</name>
<keyword evidence="2" id="KW-1003">Cell membrane</keyword>
<evidence type="ECO:0000256" key="9">
    <source>
        <dbReference type="ARBA" id="ARBA00023049"/>
    </source>
</evidence>
<protein>
    <recommendedName>
        <fullName evidence="13">Peptidase M48 domain-containing protein</fullName>
    </recommendedName>
</protein>
<dbReference type="AlphaFoldDB" id="A0A2N3G4T1"/>
<evidence type="ECO:0000256" key="6">
    <source>
        <dbReference type="ARBA" id="ARBA00022801"/>
    </source>
</evidence>
<dbReference type="PANTHER" id="PTHR43221:SF1">
    <property type="entry name" value="PROTEASE HTPX"/>
    <property type="match status" value="1"/>
</dbReference>
<feature type="transmembrane region" description="Helical" evidence="12">
    <location>
        <begin position="23"/>
        <end position="46"/>
    </location>
</feature>
<dbReference type="Proteomes" id="UP000233654">
    <property type="component" value="Unassembled WGS sequence"/>
</dbReference>
<reference evidence="14 15" key="1">
    <citation type="journal article" date="2017" name="ISME J.">
        <title>Potential for microbial H2 and metal transformations associated with novel bacteria and archaea in deep terrestrial subsurface sediments.</title>
        <authorList>
            <person name="Hernsdorf A.W."/>
            <person name="Amano Y."/>
            <person name="Miyakawa K."/>
            <person name="Ise K."/>
            <person name="Suzuki Y."/>
            <person name="Anantharaman K."/>
            <person name="Probst A."/>
            <person name="Burstein D."/>
            <person name="Thomas B.C."/>
            <person name="Banfield J.F."/>
        </authorList>
    </citation>
    <scope>NUCLEOTIDE SEQUENCE [LARGE SCALE GENOMIC DNA]</scope>
    <source>
        <strain evidence="14">HGW-Actinobacteria-3</strain>
    </source>
</reference>
<dbReference type="PANTHER" id="PTHR43221">
    <property type="entry name" value="PROTEASE HTPX"/>
    <property type="match status" value="1"/>
</dbReference>
<dbReference type="GO" id="GO:0006508">
    <property type="term" value="P:proteolysis"/>
    <property type="evidence" value="ECO:0007669"/>
    <property type="project" value="UniProtKB-KW"/>
</dbReference>
<keyword evidence="8 12" id="KW-1133">Transmembrane helix</keyword>
<evidence type="ECO:0000313" key="15">
    <source>
        <dbReference type="Proteomes" id="UP000233654"/>
    </source>
</evidence>
<evidence type="ECO:0000313" key="14">
    <source>
        <dbReference type="EMBL" id="PKQ27723.1"/>
    </source>
</evidence>
<dbReference type="InterPro" id="IPR001915">
    <property type="entry name" value="Peptidase_M48"/>
</dbReference>
<comment type="similarity">
    <text evidence="11">Belongs to the peptidase M48 family.</text>
</comment>
<evidence type="ECO:0000256" key="4">
    <source>
        <dbReference type="ARBA" id="ARBA00022692"/>
    </source>
</evidence>
<evidence type="ECO:0000259" key="13">
    <source>
        <dbReference type="Pfam" id="PF01435"/>
    </source>
</evidence>
<dbReference type="EMBL" id="PHEX01000059">
    <property type="protein sequence ID" value="PKQ27723.1"/>
    <property type="molecule type" value="Genomic_DNA"/>
</dbReference>
<evidence type="ECO:0000256" key="10">
    <source>
        <dbReference type="ARBA" id="ARBA00023136"/>
    </source>
</evidence>
<evidence type="ECO:0000256" key="1">
    <source>
        <dbReference type="ARBA" id="ARBA00004651"/>
    </source>
</evidence>
<keyword evidence="3 11" id="KW-0645">Protease</keyword>
<gene>
    <name evidence="14" type="ORF">CVT63_06420</name>
</gene>
<keyword evidence="5" id="KW-0479">Metal-binding</keyword>
<dbReference type="GO" id="GO:0046872">
    <property type="term" value="F:metal ion binding"/>
    <property type="evidence" value="ECO:0007669"/>
    <property type="project" value="UniProtKB-KW"/>
</dbReference>
<keyword evidence="10 12" id="KW-0472">Membrane</keyword>
<evidence type="ECO:0000256" key="3">
    <source>
        <dbReference type="ARBA" id="ARBA00022670"/>
    </source>
</evidence>
<feature type="transmembrane region" description="Helical" evidence="12">
    <location>
        <begin position="224"/>
        <end position="244"/>
    </location>
</feature>
<feature type="transmembrane region" description="Helical" evidence="12">
    <location>
        <begin position="66"/>
        <end position="88"/>
    </location>
</feature>
<keyword evidence="6 11" id="KW-0378">Hydrolase</keyword>
<organism evidence="14 15">
    <name type="scientific">Candidatus Anoxymicrobium japonicum</name>
    <dbReference type="NCBI Taxonomy" id="2013648"/>
    <lineage>
        <taxon>Bacteria</taxon>
        <taxon>Bacillati</taxon>
        <taxon>Actinomycetota</taxon>
        <taxon>Candidatus Geothermincolia</taxon>
        <taxon>Candidatus Geothermincolales</taxon>
        <taxon>Candidatus Anoxymicrobiaceae</taxon>
        <taxon>Candidatus Anoxymicrobium</taxon>
    </lineage>
</organism>
<keyword evidence="9 11" id="KW-0482">Metalloprotease</keyword>
<dbReference type="Gene3D" id="3.30.2010.10">
    <property type="entry name" value="Metalloproteases ('zincins'), catalytic domain"/>
    <property type="match status" value="1"/>
</dbReference>
<evidence type="ECO:0000256" key="12">
    <source>
        <dbReference type="SAM" id="Phobius"/>
    </source>
</evidence>
<evidence type="ECO:0000256" key="2">
    <source>
        <dbReference type="ARBA" id="ARBA00022475"/>
    </source>
</evidence>
<evidence type="ECO:0000256" key="11">
    <source>
        <dbReference type="RuleBase" id="RU003983"/>
    </source>
</evidence>
<keyword evidence="4 12" id="KW-0812">Transmembrane</keyword>
<dbReference type="InterPro" id="IPR050083">
    <property type="entry name" value="HtpX_protease"/>
</dbReference>
<comment type="cofactor">
    <cofactor evidence="11">
        <name>Zn(2+)</name>
        <dbReference type="ChEBI" id="CHEBI:29105"/>
    </cofactor>
    <text evidence="11">Binds 1 zinc ion per subunit.</text>
</comment>
<keyword evidence="7 11" id="KW-0862">Zinc</keyword>
<dbReference type="Pfam" id="PF01435">
    <property type="entry name" value="Peptidase_M48"/>
    <property type="match status" value="1"/>
</dbReference>
<feature type="domain" description="Peptidase M48" evidence="13">
    <location>
        <begin position="122"/>
        <end position="242"/>
    </location>
</feature>
<evidence type="ECO:0000256" key="8">
    <source>
        <dbReference type="ARBA" id="ARBA00022989"/>
    </source>
</evidence>
<dbReference type="GO" id="GO:0005886">
    <property type="term" value="C:plasma membrane"/>
    <property type="evidence" value="ECO:0007669"/>
    <property type="project" value="UniProtKB-SubCell"/>
</dbReference>
<accession>A0A2N3G4T1</accession>